<dbReference type="Ensembl" id="ENSPNAT00000079791.1">
    <property type="protein sequence ID" value="ENSPNAP00000081555.1"/>
    <property type="gene ID" value="ENSPNAG00000033178.1"/>
</dbReference>
<feature type="domain" description="SCAN box" evidence="2">
    <location>
        <begin position="79"/>
        <end position="155"/>
    </location>
</feature>
<dbReference type="GeneTree" id="ENSGT01120000272011"/>
<dbReference type="PROSITE" id="PS50804">
    <property type="entry name" value="SCAN_BOX"/>
    <property type="match status" value="1"/>
</dbReference>
<sequence length="206" mass="23857">MTEQKGRDDYLQKEAAKQELRWRSMQHQFGLLQEEVHKGRAEGRRKQDQSEETTDFAHTQILRCTQAGSADQINESETRHFTSQVSSHTAETPRELYTRLKGVYEKWMAPQEKSKEEISDEIVLEQYLQMVRPELRRWIIERSPGSTLQAVEMAEAFVAARQPEGNFRFDEVNQPRQHVELSLSGGGVVVLCRNIVDHPHRGARAQ</sequence>
<keyword evidence="4" id="KW-1185">Reference proteome</keyword>
<reference evidence="3" key="3">
    <citation type="submission" date="2025-09" db="UniProtKB">
        <authorList>
            <consortium name="Ensembl"/>
        </authorList>
    </citation>
    <scope>IDENTIFICATION</scope>
</reference>
<dbReference type="Gene3D" id="1.10.4020.10">
    <property type="entry name" value="DNA breaking-rejoining enzymes"/>
    <property type="match status" value="1"/>
</dbReference>
<reference evidence="3 4" key="1">
    <citation type="submission" date="2020-10" db="EMBL/GenBank/DDBJ databases">
        <title>Pygocentrus nattereri (red-bellied piranha) genome, fPygNat1, primary haplotype.</title>
        <authorList>
            <person name="Myers G."/>
            <person name="Meyer A."/>
            <person name="Karagic N."/>
            <person name="Pippel M."/>
            <person name="Winkler S."/>
            <person name="Tracey A."/>
            <person name="Wood J."/>
            <person name="Formenti G."/>
            <person name="Howe K."/>
            <person name="Fedrigo O."/>
            <person name="Jarvis E.D."/>
        </authorList>
    </citation>
    <scope>NUCLEOTIDE SEQUENCE [LARGE SCALE GENOMIC DNA]</scope>
</reference>
<name>A0AAR2LYD1_PYGNA</name>
<dbReference type="InterPro" id="IPR038269">
    <property type="entry name" value="SCAN_sf"/>
</dbReference>
<proteinExistence type="predicted"/>
<dbReference type="Proteomes" id="UP001501920">
    <property type="component" value="Chromosome 3"/>
</dbReference>
<feature type="compositionally biased region" description="Basic and acidic residues" evidence="1">
    <location>
        <begin position="34"/>
        <end position="49"/>
    </location>
</feature>
<accession>A0AAR2LYD1</accession>
<protein>
    <recommendedName>
        <fullName evidence="2">SCAN box domain-containing protein</fullName>
    </recommendedName>
</protein>
<evidence type="ECO:0000313" key="3">
    <source>
        <dbReference type="Ensembl" id="ENSPNAP00000081555.1"/>
    </source>
</evidence>
<evidence type="ECO:0000256" key="1">
    <source>
        <dbReference type="SAM" id="MobiDB-lite"/>
    </source>
</evidence>
<evidence type="ECO:0000313" key="4">
    <source>
        <dbReference type="Proteomes" id="UP001501920"/>
    </source>
</evidence>
<dbReference type="Pfam" id="PF02023">
    <property type="entry name" value="SCAN"/>
    <property type="match status" value="1"/>
</dbReference>
<feature type="region of interest" description="Disordered" evidence="1">
    <location>
        <begin position="34"/>
        <end position="55"/>
    </location>
</feature>
<evidence type="ECO:0000259" key="2">
    <source>
        <dbReference type="PROSITE" id="PS50804"/>
    </source>
</evidence>
<dbReference type="AlphaFoldDB" id="A0AAR2LYD1"/>
<dbReference type="PANTHER" id="PTHR46888:SF1">
    <property type="entry name" value="RIBONUCLEASE H"/>
    <property type="match status" value="1"/>
</dbReference>
<dbReference type="PANTHER" id="PTHR46888">
    <property type="entry name" value="ZINC KNUCKLE DOMAINCONTAINING PROTEIN-RELATED"/>
    <property type="match status" value="1"/>
</dbReference>
<organism evidence="3 4">
    <name type="scientific">Pygocentrus nattereri</name>
    <name type="common">Red-bellied piranha</name>
    <dbReference type="NCBI Taxonomy" id="42514"/>
    <lineage>
        <taxon>Eukaryota</taxon>
        <taxon>Metazoa</taxon>
        <taxon>Chordata</taxon>
        <taxon>Craniata</taxon>
        <taxon>Vertebrata</taxon>
        <taxon>Euteleostomi</taxon>
        <taxon>Actinopterygii</taxon>
        <taxon>Neopterygii</taxon>
        <taxon>Teleostei</taxon>
        <taxon>Ostariophysi</taxon>
        <taxon>Characiformes</taxon>
        <taxon>Characoidei</taxon>
        <taxon>Pygocentrus</taxon>
    </lineage>
</organism>
<dbReference type="InterPro" id="IPR003309">
    <property type="entry name" value="SCAN_dom"/>
</dbReference>
<dbReference type="SUPFAM" id="SSF47353">
    <property type="entry name" value="Retrovirus capsid dimerization domain-like"/>
    <property type="match status" value="1"/>
</dbReference>
<reference evidence="3" key="2">
    <citation type="submission" date="2025-08" db="UniProtKB">
        <authorList>
            <consortium name="Ensembl"/>
        </authorList>
    </citation>
    <scope>IDENTIFICATION</scope>
</reference>